<sequence>MTGKSINQSNFTSFYKEKKEVQRIWNGLTINNSWEKFVVNIPHSLSAIGKYMFSSVAKTSERLTVESLKGTYVSSFSAPSTLSNSSSSLRRGRAFTEIASTTSDFTIHSGDSIFGNVATSALRPHIMEVIHETRTAFIKTIQAMNTISENGDKIPRLVEQILKGLSEVCQSNINNFDEQKLKKFREKFTILQKIVENCAYSAFSLETVFSPVEKLYDSEHRKIVRKDFMLLNEVKHSIQNINGFFLEISKLVEFALDTSCNLMIKRIIEEVNTLQCQPKYVVKLKTYKEEIDEMIKADRFTAKRPSVVEIDFGLDLHLSEIISDINGPLFMMENVSSKLGAVPLKDENSIKIHMNNFVDRLRKKFSKTSKDRSNTL</sequence>
<protein>
    <submittedName>
        <fullName evidence="2">Uncharacterized protein</fullName>
    </submittedName>
</protein>
<organism evidence="1 2">
    <name type="scientific">Syphacia muris</name>
    <dbReference type="NCBI Taxonomy" id="451379"/>
    <lineage>
        <taxon>Eukaryota</taxon>
        <taxon>Metazoa</taxon>
        <taxon>Ecdysozoa</taxon>
        <taxon>Nematoda</taxon>
        <taxon>Chromadorea</taxon>
        <taxon>Rhabditida</taxon>
        <taxon>Spirurina</taxon>
        <taxon>Oxyuridomorpha</taxon>
        <taxon>Oxyuroidea</taxon>
        <taxon>Oxyuridae</taxon>
        <taxon>Syphacia</taxon>
    </lineage>
</organism>
<dbReference type="WBParaSite" id="SMUV_0000485801-mRNA-1">
    <property type="protein sequence ID" value="SMUV_0000485801-mRNA-1"/>
    <property type="gene ID" value="SMUV_0000485801"/>
</dbReference>
<reference evidence="2" key="1">
    <citation type="submission" date="2017-02" db="UniProtKB">
        <authorList>
            <consortium name="WormBaseParasite"/>
        </authorList>
    </citation>
    <scope>IDENTIFICATION</scope>
</reference>
<proteinExistence type="predicted"/>
<dbReference type="AlphaFoldDB" id="A0A0N5AK49"/>
<accession>A0A0N5AK49</accession>
<evidence type="ECO:0000313" key="2">
    <source>
        <dbReference type="WBParaSite" id="SMUV_0000485801-mRNA-1"/>
    </source>
</evidence>
<name>A0A0N5AK49_9BILA</name>
<dbReference type="Proteomes" id="UP000046393">
    <property type="component" value="Unplaced"/>
</dbReference>
<keyword evidence="1" id="KW-1185">Reference proteome</keyword>
<evidence type="ECO:0000313" key="1">
    <source>
        <dbReference type="Proteomes" id="UP000046393"/>
    </source>
</evidence>